<keyword evidence="1" id="KW-0472">Membrane</keyword>
<keyword evidence="1" id="KW-0812">Transmembrane</keyword>
<evidence type="ECO:0000256" key="1">
    <source>
        <dbReference type="SAM" id="Phobius"/>
    </source>
</evidence>
<evidence type="ECO:0000313" key="3">
    <source>
        <dbReference type="Proteomes" id="UP000245790"/>
    </source>
</evidence>
<accession>A0A316GHK9</accession>
<dbReference type="EMBL" id="QGGU01000001">
    <property type="protein sequence ID" value="PWK54257.1"/>
    <property type="molecule type" value="Genomic_DNA"/>
</dbReference>
<feature type="transmembrane region" description="Helical" evidence="1">
    <location>
        <begin position="64"/>
        <end position="85"/>
    </location>
</feature>
<gene>
    <name evidence="2" type="ORF">C8D97_101105</name>
</gene>
<organism evidence="2 3">
    <name type="scientific">Pleionea mediterranea</name>
    <dbReference type="NCBI Taxonomy" id="523701"/>
    <lineage>
        <taxon>Bacteria</taxon>
        <taxon>Pseudomonadati</taxon>
        <taxon>Pseudomonadota</taxon>
        <taxon>Gammaproteobacteria</taxon>
        <taxon>Oceanospirillales</taxon>
        <taxon>Pleioneaceae</taxon>
        <taxon>Pleionea</taxon>
    </lineage>
</organism>
<dbReference type="RefSeq" id="WP_146196051.1">
    <property type="nucleotide sequence ID" value="NZ_QGGU01000001.1"/>
</dbReference>
<comment type="caution">
    <text evidence="2">The sequence shown here is derived from an EMBL/GenBank/DDBJ whole genome shotgun (WGS) entry which is preliminary data.</text>
</comment>
<dbReference type="AlphaFoldDB" id="A0A316GHK9"/>
<keyword evidence="3" id="KW-1185">Reference proteome</keyword>
<proteinExistence type="predicted"/>
<dbReference type="Proteomes" id="UP000245790">
    <property type="component" value="Unassembled WGS sequence"/>
</dbReference>
<name>A0A316GHK9_9GAMM</name>
<reference evidence="2 3" key="1">
    <citation type="submission" date="2018-05" db="EMBL/GenBank/DDBJ databases">
        <title>Genomic Encyclopedia of Type Strains, Phase IV (KMG-IV): sequencing the most valuable type-strain genomes for metagenomic binning, comparative biology and taxonomic classification.</title>
        <authorList>
            <person name="Goeker M."/>
        </authorList>
    </citation>
    <scope>NUCLEOTIDE SEQUENCE [LARGE SCALE GENOMIC DNA]</scope>
    <source>
        <strain evidence="2 3">DSM 25350</strain>
    </source>
</reference>
<evidence type="ECO:0000313" key="2">
    <source>
        <dbReference type="EMBL" id="PWK54257.1"/>
    </source>
</evidence>
<sequence length="267" mass="30034">MRTTLNLTHAFKGKLQNDRFQSLAHTRYKAYGRPKSRLIIALIGVISASSTAHAATSPATNHSLLGKFIIALAVAILVHAAIPAIKHFLSQRSIKKSYLAYLNASIDSTLVRYGKECSIDFATKHLLPHHKNSDWINALNKAGLGVPDIMLSLSNAFDKTEATLNDTQPYIPIVSYSGLAQTDLDHEHPVWSLPKRQTKVISIYLLSQQQILDSVKAQFEQPIINFINSDKLEDRKRWVNFGRKMLDELVEHYIATIELKRLLNRPS</sequence>
<protein>
    <submittedName>
        <fullName evidence="2">Uncharacterized protein</fullName>
    </submittedName>
</protein>
<keyword evidence="1" id="KW-1133">Transmembrane helix</keyword>